<reference evidence="3" key="1">
    <citation type="journal article" date="2019" name="Int. J. Syst. Evol. Microbiol.">
        <title>The Global Catalogue of Microorganisms (GCM) 10K type strain sequencing project: providing services to taxonomists for standard genome sequencing and annotation.</title>
        <authorList>
            <consortium name="The Broad Institute Genomics Platform"/>
            <consortium name="The Broad Institute Genome Sequencing Center for Infectious Disease"/>
            <person name="Wu L."/>
            <person name="Ma J."/>
        </authorList>
    </citation>
    <scope>NUCLEOTIDE SEQUENCE [LARGE SCALE GENOMIC DNA]</scope>
    <source>
        <strain evidence="3">DFY28</strain>
    </source>
</reference>
<organism evidence="2 3">
    <name type="scientific">Nocardioides yefusunii</name>
    <dbReference type="NCBI Taxonomy" id="2500546"/>
    <lineage>
        <taxon>Bacteria</taxon>
        <taxon>Bacillati</taxon>
        <taxon>Actinomycetota</taxon>
        <taxon>Actinomycetes</taxon>
        <taxon>Propionibacteriales</taxon>
        <taxon>Nocardioidaceae</taxon>
        <taxon>Nocardioides</taxon>
    </lineage>
</organism>
<evidence type="ECO:0000256" key="1">
    <source>
        <dbReference type="SAM" id="MobiDB-lite"/>
    </source>
</evidence>
<comment type="caution">
    <text evidence="2">The sequence shown here is derived from an EMBL/GenBank/DDBJ whole genome shotgun (WGS) entry which is preliminary data.</text>
</comment>
<evidence type="ECO:0008006" key="4">
    <source>
        <dbReference type="Google" id="ProtNLM"/>
    </source>
</evidence>
<dbReference type="RefSeq" id="WP_128221743.1">
    <property type="nucleotide sequence ID" value="NZ_CP034929.1"/>
</dbReference>
<evidence type="ECO:0000313" key="3">
    <source>
        <dbReference type="Proteomes" id="UP001596098"/>
    </source>
</evidence>
<evidence type="ECO:0000313" key="2">
    <source>
        <dbReference type="EMBL" id="MFC6154049.1"/>
    </source>
</evidence>
<name>A0ABW1QZE8_9ACTN</name>
<feature type="region of interest" description="Disordered" evidence="1">
    <location>
        <begin position="108"/>
        <end position="175"/>
    </location>
</feature>
<feature type="compositionally biased region" description="Basic and acidic residues" evidence="1">
    <location>
        <begin position="127"/>
        <end position="137"/>
    </location>
</feature>
<sequence>MGARNVSAVFTFWSKRLDSAPFRVLTYMALITHDDDSKQPRFWGGWEVLASVALGRDLTLGSEEAHRRAVSRAIEALRKAGALTNAQESATGRRAEYFLHFTGTHDAHRPVGKAVPTTDATQQHTTLSDRDTRRSLTERTTLSGEAYDADRRPKEVQEPQGTTSGINTHSPTATHRHARVTVAEMNGMEKVRAALADAQGMEAAS</sequence>
<dbReference type="EMBL" id="JBHSQI010000005">
    <property type="protein sequence ID" value="MFC6154049.1"/>
    <property type="molecule type" value="Genomic_DNA"/>
</dbReference>
<feature type="compositionally biased region" description="Basic and acidic residues" evidence="1">
    <location>
        <begin position="148"/>
        <end position="157"/>
    </location>
</feature>
<gene>
    <name evidence="2" type="ORF">ACFPWU_10300</name>
</gene>
<feature type="compositionally biased region" description="Polar residues" evidence="1">
    <location>
        <begin position="159"/>
        <end position="173"/>
    </location>
</feature>
<proteinExistence type="predicted"/>
<dbReference type="Proteomes" id="UP001596098">
    <property type="component" value="Unassembled WGS sequence"/>
</dbReference>
<protein>
    <recommendedName>
        <fullName evidence="4">Helix-turn-helix domain-containing protein</fullName>
    </recommendedName>
</protein>
<accession>A0ABW1QZE8</accession>
<keyword evidence="3" id="KW-1185">Reference proteome</keyword>